<evidence type="ECO:0000256" key="1">
    <source>
        <dbReference type="ARBA" id="ARBA00004141"/>
    </source>
</evidence>
<evidence type="ECO:0000256" key="4">
    <source>
        <dbReference type="ARBA" id="ARBA00023136"/>
    </source>
</evidence>
<accession>A0ABS6SDI0</accession>
<dbReference type="PROSITE" id="PS50929">
    <property type="entry name" value="ABC_TM1F"/>
    <property type="match status" value="1"/>
</dbReference>
<dbReference type="RefSeq" id="WP_218445119.1">
    <property type="nucleotide sequence ID" value="NZ_JAGSPA010000002.1"/>
</dbReference>
<gene>
    <name evidence="7" type="ORF">KCG44_06720</name>
</gene>
<evidence type="ECO:0000256" key="2">
    <source>
        <dbReference type="ARBA" id="ARBA00022692"/>
    </source>
</evidence>
<evidence type="ECO:0000313" key="8">
    <source>
        <dbReference type="Proteomes" id="UP000722336"/>
    </source>
</evidence>
<feature type="domain" description="ABC transmembrane type-1" evidence="6">
    <location>
        <begin position="26"/>
        <end position="272"/>
    </location>
</feature>
<sequence length="284" mass="31601">MILKDGPITIPVLLSSFWRRIGLTWVLTLFETALTAFVPLFIGFAIDGLLAQNMAALWRLVLVLAALIGVSVARRAYDTRVFGTVRVEAGKAQVARSPELPVSTLNARLGMGRELVDFLENDLPLVMAALVQLVVSIALLYAFGPMLALAGAVAVIAMLLIYVLFHHRFYRLNGRLNQQIERQVRIIDIREPHRLLSHLSHLRRIEIRLSDTESILYGAIFIILLGLVVFNLWYAATALPITTGAIFSIVAYSWEFVDSALALPVTLQGWSRLSEISRRINSLA</sequence>
<feature type="transmembrane region" description="Helical" evidence="5">
    <location>
        <begin position="147"/>
        <end position="165"/>
    </location>
</feature>
<comment type="subcellular location">
    <subcellularLocation>
        <location evidence="1">Membrane</location>
        <topology evidence="1">Multi-pass membrane protein</topology>
    </subcellularLocation>
</comment>
<evidence type="ECO:0000256" key="3">
    <source>
        <dbReference type="ARBA" id="ARBA00022989"/>
    </source>
</evidence>
<dbReference type="EMBL" id="JAGSPA010000002">
    <property type="protein sequence ID" value="MBV7256478.1"/>
    <property type="molecule type" value="Genomic_DNA"/>
</dbReference>
<protein>
    <recommendedName>
        <fullName evidence="6">ABC transmembrane type-1 domain-containing protein</fullName>
    </recommendedName>
</protein>
<comment type="caution">
    <text evidence="7">The sequence shown here is derived from an EMBL/GenBank/DDBJ whole genome shotgun (WGS) entry which is preliminary data.</text>
</comment>
<dbReference type="InterPro" id="IPR011527">
    <property type="entry name" value="ABC1_TM_dom"/>
</dbReference>
<reference evidence="7 8" key="1">
    <citation type="submission" date="2021-04" db="EMBL/GenBank/DDBJ databases">
        <authorList>
            <person name="Pira H."/>
            <person name="Risdian C."/>
            <person name="Wink J."/>
        </authorList>
    </citation>
    <scope>NUCLEOTIDE SEQUENCE [LARGE SCALE GENOMIC DNA]</scope>
    <source>
        <strain evidence="7 8">WHA3</strain>
    </source>
</reference>
<name>A0ABS6SDI0_9SPHN</name>
<evidence type="ECO:0000259" key="6">
    <source>
        <dbReference type="PROSITE" id="PS50929"/>
    </source>
</evidence>
<evidence type="ECO:0000313" key="7">
    <source>
        <dbReference type="EMBL" id="MBV7256478.1"/>
    </source>
</evidence>
<feature type="transmembrane region" description="Helical" evidence="5">
    <location>
        <begin position="214"/>
        <end position="234"/>
    </location>
</feature>
<dbReference type="Proteomes" id="UP000722336">
    <property type="component" value="Unassembled WGS sequence"/>
</dbReference>
<keyword evidence="2 5" id="KW-0812">Transmembrane</keyword>
<feature type="transmembrane region" description="Helical" evidence="5">
    <location>
        <begin position="21"/>
        <end position="44"/>
    </location>
</feature>
<feature type="transmembrane region" description="Helical" evidence="5">
    <location>
        <begin position="123"/>
        <end position="141"/>
    </location>
</feature>
<proteinExistence type="predicted"/>
<keyword evidence="4 5" id="KW-0472">Membrane</keyword>
<dbReference type="Pfam" id="PF13748">
    <property type="entry name" value="ABC_membrane_3"/>
    <property type="match status" value="1"/>
</dbReference>
<keyword evidence="3 5" id="KW-1133">Transmembrane helix</keyword>
<evidence type="ECO:0000256" key="5">
    <source>
        <dbReference type="SAM" id="Phobius"/>
    </source>
</evidence>
<organism evidence="7 8">
    <name type="scientific">Pacificimonas pallii</name>
    <dbReference type="NCBI Taxonomy" id="2827236"/>
    <lineage>
        <taxon>Bacteria</taxon>
        <taxon>Pseudomonadati</taxon>
        <taxon>Pseudomonadota</taxon>
        <taxon>Alphaproteobacteria</taxon>
        <taxon>Sphingomonadales</taxon>
        <taxon>Sphingosinicellaceae</taxon>
        <taxon>Pacificimonas</taxon>
    </lineage>
</organism>
<feature type="transmembrane region" description="Helical" evidence="5">
    <location>
        <begin position="56"/>
        <end position="73"/>
    </location>
</feature>
<keyword evidence="8" id="KW-1185">Reference proteome</keyword>